<evidence type="ECO:0000256" key="4">
    <source>
        <dbReference type="ARBA" id="ARBA00023125"/>
    </source>
</evidence>
<feature type="domain" description="Response regulatory" evidence="7">
    <location>
        <begin position="5"/>
        <end position="122"/>
    </location>
</feature>
<dbReference type="InterPro" id="IPR011006">
    <property type="entry name" value="CheY-like_superfamily"/>
</dbReference>
<dbReference type="CDD" id="cd17535">
    <property type="entry name" value="REC_NarL-like"/>
    <property type="match status" value="1"/>
</dbReference>
<dbReference type="Pfam" id="PF00196">
    <property type="entry name" value="GerE"/>
    <property type="match status" value="1"/>
</dbReference>
<dbReference type="InterPro" id="IPR000792">
    <property type="entry name" value="Tscrpt_reg_LuxR_C"/>
</dbReference>
<proteinExistence type="predicted"/>
<evidence type="ECO:0000313" key="8">
    <source>
        <dbReference type="EMBL" id="MBM7587288.1"/>
    </source>
</evidence>
<dbReference type="InterPro" id="IPR016032">
    <property type="entry name" value="Sig_transdc_resp-reg_C-effctor"/>
</dbReference>
<dbReference type="SUPFAM" id="SSF46894">
    <property type="entry name" value="C-terminal effector domain of the bipartite response regulators"/>
    <property type="match status" value="1"/>
</dbReference>
<dbReference type="InterPro" id="IPR039420">
    <property type="entry name" value="WalR-like"/>
</dbReference>
<dbReference type="PRINTS" id="PR00038">
    <property type="entry name" value="HTHLUXR"/>
</dbReference>
<dbReference type="PROSITE" id="PS50110">
    <property type="entry name" value="RESPONSE_REGULATORY"/>
    <property type="match status" value="1"/>
</dbReference>
<evidence type="ECO:0000256" key="3">
    <source>
        <dbReference type="ARBA" id="ARBA00023015"/>
    </source>
</evidence>
<comment type="caution">
    <text evidence="8">The sequence shown here is derived from an EMBL/GenBank/DDBJ whole genome shotgun (WGS) entry which is preliminary data.</text>
</comment>
<dbReference type="EMBL" id="JAFBDZ010000004">
    <property type="protein sequence ID" value="MBM7587288.1"/>
    <property type="molecule type" value="Genomic_DNA"/>
</dbReference>
<keyword evidence="5" id="KW-0804">Transcription</keyword>
<protein>
    <submittedName>
        <fullName evidence="8">DNA-binding NarL/FixJ family response regulator</fullName>
    </submittedName>
</protein>
<gene>
    <name evidence="8" type="ORF">JOC86_003861</name>
</gene>
<dbReference type="InterPro" id="IPR001789">
    <property type="entry name" value="Sig_transdc_resp-reg_receiver"/>
</dbReference>
<dbReference type="Gene3D" id="3.40.50.2300">
    <property type="match status" value="1"/>
</dbReference>
<evidence type="ECO:0000256" key="6">
    <source>
        <dbReference type="PROSITE-ProRule" id="PRU00169"/>
    </source>
</evidence>
<dbReference type="Proteomes" id="UP001646157">
    <property type="component" value="Unassembled WGS sequence"/>
</dbReference>
<dbReference type="SMART" id="SM00421">
    <property type="entry name" value="HTH_LUXR"/>
    <property type="match status" value="1"/>
</dbReference>
<dbReference type="SMART" id="SM00448">
    <property type="entry name" value="REC"/>
    <property type="match status" value="1"/>
</dbReference>
<organism evidence="8 9">
    <name type="scientific">Rossellomorea pakistanensis</name>
    <dbReference type="NCBI Taxonomy" id="992288"/>
    <lineage>
        <taxon>Bacteria</taxon>
        <taxon>Bacillati</taxon>
        <taxon>Bacillota</taxon>
        <taxon>Bacilli</taxon>
        <taxon>Bacillales</taxon>
        <taxon>Bacillaceae</taxon>
        <taxon>Rossellomorea</taxon>
    </lineage>
</organism>
<dbReference type="RefSeq" id="WP_205174482.1">
    <property type="nucleotide sequence ID" value="NZ_JAFBDZ010000004.1"/>
</dbReference>
<keyword evidence="9" id="KW-1185">Reference proteome</keyword>
<evidence type="ECO:0000259" key="7">
    <source>
        <dbReference type="PROSITE" id="PS50110"/>
    </source>
</evidence>
<evidence type="ECO:0000256" key="1">
    <source>
        <dbReference type="ARBA" id="ARBA00004496"/>
    </source>
</evidence>
<dbReference type="PANTHER" id="PTHR43214">
    <property type="entry name" value="TWO-COMPONENT RESPONSE REGULATOR"/>
    <property type="match status" value="1"/>
</dbReference>
<comment type="subcellular location">
    <subcellularLocation>
        <location evidence="1">Cytoplasm</location>
    </subcellularLocation>
</comment>
<evidence type="ECO:0000256" key="2">
    <source>
        <dbReference type="ARBA" id="ARBA00022553"/>
    </source>
</evidence>
<sequence>MEPISILIVDDMEAHRRRLERMIKGERNLTLVSSANSGKEAVQLASTHKPDVILMDIEMEEQLAGINAAAAIHEKVPDTKIIMLTVHQDSNIVFAAFQTAIVDYVIKSSSKEEIIEAINAAANNCSPIRPVIAEKIRQEFARIKKAEYQFPHIFKIMTTLTPTEFEILRSLCTGKKRKEIAKERVVELETIKKQISSILKKFDKRSTKEVIKTINELGIFEMINKIS</sequence>
<reference evidence="8 9" key="1">
    <citation type="submission" date="2021-01" db="EMBL/GenBank/DDBJ databases">
        <title>Genomic Encyclopedia of Type Strains, Phase IV (KMG-IV): sequencing the most valuable type-strain genomes for metagenomic binning, comparative biology and taxonomic classification.</title>
        <authorList>
            <person name="Goeker M."/>
        </authorList>
    </citation>
    <scope>NUCLEOTIDE SEQUENCE [LARGE SCALE GENOMIC DNA]</scope>
    <source>
        <strain evidence="8 9">DSM 24834</strain>
    </source>
</reference>
<dbReference type="PANTHER" id="PTHR43214:SF43">
    <property type="entry name" value="TWO-COMPONENT RESPONSE REGULATOR"/>
    <property type="match status" value="1"/>
</dbReference>
<evidence type="ECO:0000313" key="9">
    <source>
        <dbReference type="Proteomes" id="UP001646157"/>
    </source>
</evidence>
<feature type="modified residue" description="4-aspartylphosphate" evidence="6">
    <location>
        <position position="56"/>
    </location>
</feature>
<name>A0ABS2NHI5_9BACI</name>
<dbReference type="Pfam" id="PF00072">
    <property type="entry name" value="Response_reg"/>
    <property type="match status" value="1"/>
</dbReference>
<keyword evidence="3" id="KW-0805">Transcription regulation</keyword>
<evidence type="ECO:0000256" key="5">
    <source>
        <dbReference type="ARBA" id="ARBA00023163"/>
    </source>
</evidence>
<dbReference type="InterPro" id="IPR058245">
    <property type="entry name" value="NreC/VraR/RcsB-like_REC"/>
</dbReference>
<keyword evidence="2 6" id="KW-0597">Phosphoprotein</keyword>
<dbReference type="SUPFAM" id="SSF52172">
    <property type="entry name" value="CheY-like"/>
    <property type="match status" value="1"/>
</dbReference>
<keyword evidence="4 8" id="KW-0238">DNA-binding</keyword>
<dbReference type="GO" id="GO:0003677">
    <property type="term" value="F:DNA binding"/>
    <property type="evidence" value="ECO:0007669"/>
    <property type="project" value="UniProtKB-KW"/>
</dbReference>
<accession>A0ABS2NHI5</accession>